<dbReference type="Gene3D" id="2.40.30.270">
    <property type="match status" value="1"/>
</dbReference>
<evidence type="ECO:0000259" key="6">
    <source>
        <dbReference type="Pfam" id="PF13086"/>
    </source>
</evidence>
<dbReference type="GO" id="GO:0016787">
    <property type="term" value="F:hydrolase activity"/>
    <property type="evidence" value="ECO:0007669"/>
    <property type="project" value="UniProtKB-KW"/>
</dbReference>
<dbReference type="InterPro" id="IPR041677">
    <property type="entry name" value="DNA2/NAM7_AAA_11"/>
</dbReference>
<proteinExistence type="inferred from homology"/>
<organism evidence="8 10">
    <name type="scientific">Parabacteroides distasonis</name>
    <dbReference type="NCBI Taxonomy" id="823"/>
    <lineage>
        <taxon>Bacteria</taxon>
        <taxon>Pseudomonadati</taxon>
        <taxon>Bacteroidota</taxon>
        <taxon>Bacteroidia</taxon>
        <taxon>Bacteroidales</taxon>
        <taxon>Tannerellaceae</taxon>
        <taxon>Parabacteroides</taxon>
    </lineage>
</organism>
<comment type="similarity">
    <text evidence="1">Belongs to the DNA2/NAM7 helicase family.</text>
</comment>
<evidence type="ECO:0000313" key="11">
    <source>
        <dbReference type="Proteomes" id="UP000310032"/>
    </source>
</evidence>
<dbReference type="InterPro" id="IPR041679">
    <property type="entry name" value="DNA2/NAM7-like_C"/>
</dbReference>
<evidence type="ECO:0000313" key="9">
    <source>
        <dbReference type="EMBL" id="TGY57553.1"/>
    </source>
</evidence>
<accession>A0A3L7ZRP9</accession>
<dbReference type="AlphaFoldDB" id="A0A3L7ZRP9"/>
<dbReference type="RefSeq" id="WP_121735971.1">
    <property type="nucleotide sequence ID" value="NZ_QXXG01000011.1"/>
</dbReference>
<dbReference type="Proteomes" id="UP000278164">
    <property type="component" value="Unassembled WGS sequence"/>
</dbReference>
<dbReference type="CDD" id="cd18808">
    <property type="entry name" value="SF1_C_Upf1"/>
    <property type="match status" value="1"/>
</dbReference>
<dbReference type="Gene3D" id="3.40.50.300">
    <property type="entry name" value="P-loop containing nucleotide triphosphate hydrolases"/>
    <property type="match status" value="2"/>
</dbReference>
<gene>
    <name evidence="8" type="ORF">D7V78_09295</name>
    <name evidence="9" type="ORF">E5342_10110</name>
</gene>
<evidence type="ECO:0000256" key="3">
    <source>
        <dbReference type="ARBA" id="ARBA00022801"/>
    </source>
</evidence>
<evidence type="ECO:0000256" key="5">
    <source>
        <dbReference type="ARBA" id="ARBA00022840"/>
    </source>
</evidence>
<feature type="domain" description="DNA2/NAM7 helicase helicase" evidence="6">
    <location>
        <begin position="190"/>
        <end position="402"/>
    </location>
</feature>
<dbReference type="PANTHER" id="PTHR43788">
    <property type="entry name" value="DNA2/NAM7 HELICASE FAMILY MEMBER"/>
    <property type="match status" value="1"/>
</dbReference>
<keyword evidence="3" id="KW-0378">Hydrolase</keyword>
<dbReference type="GO" id="GO:0005524">
    <property type="term" value="F:ATP binding"/>
    <property type="evidence" value="ECO:0007669"/>
    <property type="project" value="UniProtKB-KW"/>
</dbReference>
<evidence type="ECO:0000256" key="2">
    <source>
        <dbReference type="ARBA" id="ARBA00022741"/>
    </source>
</evidence>
<comment type="caution">
    <text evidence="8">The sequence shown here is derived from an EMBL/GenBank/DDBJ whole genome shotgun (WGS) entry which is preliminary data.</text>
</comment>
<keyword evidence="2" id="KW-0547">Nucleotide-binding</keyword>
<keyword evidence="4 8" id="KW-0347">Helicase</keyword>
<reference evidence="9 11" key="2">
    <citation type="submission" date="2019-04" db="EMBL/GenBank/DDBJ databases">
        <title>Microbes associate with the intestines of laboratory mice.</title>
        <authorList>
            <person name="Navarre W."/>
            <person name="Wong E."/>
            <person name="Huang K."/>
            <person name="Tropini C."/>
            <person name="Ng K."/>
            <person name="Yu B."/>
        </authorList>
    </citation>
    <scope>NUCLEOTIDE SEQUENCE [LARGE SCALE GENOMIC DNA]</scope>
    <source>
        <strain evidence="9 11">NM39_I3</strain>
    </source>
</reference>
<dbReference type="Proteomes" id="UP000310032">
    <property type="component" value="Unassembled WGS sequence"/>
</dbReference>
<evidence type="ECO:0000256" key="4">
    <source>
        <dbReference type="ARBA" id="ARBA00022806"/>
    </source>
</evidence>
<dbReference type="Pfam" id="PF13086">
    <property type="entry name" value="AAA_11"/>
    <property type="match status" value="1"/>
</dbReference>
<evidence type="ECO:0000256" key="1">
    <source>
        <dbReference type="ARBA" id="ARBA00007913"/>
    </source>
</evidence>
<dbReference type="EMBL" id="RAYI01000015">
    <property type="protein sequence ID" value="RLT73612.1"/>
    <property type="molecule type" value="Genomic_DNA"/>
</dbReference>
<dbReference type="PANTHER" id="PTHR43788:SF8">
    <property type="entry name" value="DNA-BINDING PROTEIN SMUBP-2"/>
    <property type="match status" value="1"/>
</dbReference>
<sequence>MAKTILSPITDLLRQQELLKKEYEYEKETYRQQSERTGLRKRVTQGLCWYPVAPGRSYYNSLNQLVIEIERTGDREIEHNFEYGRPVCFFTADSSGKFKYLDFSATISYVQDDQMMVVLPTLSALMDIQGKSYDLGVQLYFDETSYKTMFSALSDVIRAKNNQLSHLRDILLGQEKPEQRELFPIRFPWLNRSQEEAVNKVLGAKQVSIVHGPPGTGKTTTLVEAIYETLHRENQVIVCAQSNTAVDCISEKLVDRGIKVLRIGNPTRINDKMLSFTYERRFESHPDYPELWSIRKAIRDIQSNMRKKSREERDTIRNRLSRLKFRATELEVKIDMELFDEARVVACTLVGSANRVMMNRHFTTLFIDEAAQALEAACWIAIGKAERVILAGDHHQLPPTIKCIEAERKGLGRTLMQKIAHAKPETVSLLKIQYRMHEDIMRFSSQWFYHNELESTPEVSGRGILRLDTPIVWFDTSECDFTENTREETMSRVNKQEAELLVEQLRFYIQKISKERVLEENIDFGLISPYKAQVQYIRKLIKQDAFFKPLRRLITVHTVDGFQGQERDVILISLVRANENGKIGFLNDLRRMNVAITRARMKLMIMGDASTLTRHAFYKELYNYISQRGKIITINTKQKHEL</sequence>
<reference evidence="8 10" key="1">
    <citation type="submission" date="2018-09" db="EMBL/GenBank/DDBJ databases">
        <title>Murine metabolic-syndrome-specific gut microbial biobank.</title>
        <authorList>
            <person name="Liu C."/>
        </authorList>
    </citation>
    <scope>NUCLEOTIDE SEQUENCE [LARGE SCALE GENOMIC DNA]</scope>
    <source>
        <strain evidence="8 10">8-P5</strain>
    </source>
</reference>
<evidence type="ECO:0000313" key="8">
    <source>
        <dbReference type="EMBL" id="RLT73612.1"/>
    </source>
</evidence>
<dbReference type="Pfam" id="PF13087">
    <property type="entry name" value="AAA_12"/>
    <property type="match status" value="1"/>
</dbReference>
<dbReference type="OrthoDB" id="9757917at2"/>
<dbReference type="InterPro" id="IPR050534">
    <property type="entry name" value="Coronavir_polyprotein_1ab"/>
</dbReference>
<dbReference type="GO" id="GO:0043139">
    <property type="term" value="F:5'-3' DNA helicase activity"/>
    <property type="evidence" value="ECO:0007669"/>
    <property type="project" value="TreeGrafter"/>
</dbReference>
<evidence type="ECO:0000259" key="7">
    <source>
        <dbReference type="Pfam" id="PF13087"/>
    </source>
</evidence>
<dbReference type="GO" id="GO:0005694">
    <property type="term" value="C:chromosome"/>
    <property type="evidence" value="ECO:0007669"/>
    <property type="project" value="UniProtKB-ARBA"/>
</dbReference>
<dbReference type="SUPFAM" id="SSF52540">
    <property type="entry name" value="P-loop containing nucleoside triphosphate hydrolases"/>
    <property type="match status" value="1"/>
</dbReference>
<dbReference type="InterPro" id="IPR047187">
    <property type="entry name" value="SF1_C_Upf1"/>
</dbReference>
<name>A0A3L7ZRP9_PARDI</name>
<evidence type="ECO:0000313" key="10">
    <source>
        <dbReference type="Proteomes" id="UP000278164"/>
    </source>
</evidence>
<dbReference type="EMBL" id="SRYM01000025">
    <property type="protein sequence ID" value="TGY57553.1"/>
    <property type="molecule type" value="Genomic_DNA"/>
</dbReference>
<feature type="domain" description="DNA2/NAM7 helicase-like C-terminal" evidence="7">
    <location>
        <begin position="412"/>
        <end position="609"/>
    </location>
</feature>
<keyword evidence="5" id="KW-0067">ATP-binding</keyword>
<protein>
    <submittedName>
        <fullName evidence="8">Helicase</fullName>
    </submittedName>
</protein>
<dbReference type="InterPro" id="IPR027417">
    <property type="entry name" value="P-loop_NTPase"/>
</dbReference>
<dbReference type="FunFam" id="3.40.50.300:FF:000326">
    <property type="entry name" value="P-loop containing nucleoside triphosphate hydrolase"/>
    <property type="match status" value="1"/>
</dbReference>